<feature type="transmembrane region" description="Helical" evidence="6">
    <location>
        <begin position="20"/>
        <end position="41"/>
    </location>
</feature>
<keyword evidence="8" id="KW-1185">Reference proteome</keyword>
<name>A0A839IYY1_9GAMM</name>
<organism evidence="7 8">
    <name type="scientific">Oceanospirillum sediminis</name>
    <dbReference type="NCBI Taxonomy" id="2760088"/>
    <lineage>
        <taxon>Bacteria</taxon>
        <taxon>Pseudomonadati</taxon>
        <taxon>Pseudomonadota</taxon>
        <taxon>Gammaproteobacteria</taxon>
        <taxon>Oceanospirillales</taxon>
        <taxon>Oceanospirillaceae</taxon>
        <taxon>Oceanospirillum</taxon>
    </lineage>
</organism>
<accession>A0A839IYY1</accession>
<protein>
    <submittedName>
        <fullName evidence="7">LysE family translocator</fullName>
    </submittedName>
</protein>
<evidence type="ECO:0000313" key="7">
    <source>
        <dbReference type="EMBL" id="MBB1489316.1"/>
    </source>
</evidence>
<proteinExistence type="predicted"/>
<evidence type="ECO:0000256" key="6">
    <source>
        <dbReference type="SAM" id="Phobius"/>
    </source>
</evidence>
<evidence type="ECO:0000256" key="5">
    <source>
        <dbReference type="ARBA" id="ARBA00023136"/>
    </source>
</evidence>
<reference evidence="7 8" key="1">
    <citation type="submission" date="2020-08" db="EMBL/GenBank/DDBJ databases">
        <title>Oceanospirillum sp. nov. isolated from marine sediment.</title>
        <authorList>
            <person name="Ji X."/>
        </authorList>
    </citation>
    <scope>NUCLEOTIDE SEQUENCE [LARGE SCALE GENOMIC DNA]</scope>
    <source>
        <strain evidence="7 8">D5</strain>
    </source>
</reference>
<evidence type="ECO:0000256" key="3">
    <source>
        <dbReference type="ARBA" id="ARBA00022692"/>
    </source>
</evidence>
<dbReference type="RefSeq" id="WP_182811321.1">
    <property type="nucleotide sequence ID" value="NZ_JACJFM010000050.1"/>
</dbReference>
<dbReference type="InterPro" id="IPR001123">
    <property type="entry name" value="LeuE-type"/>
</dbReference>
<dbReference type="GO" id="GO:0005886">
    <property type="term" value="C:plasma membrane"/>
    <property type="evidence" value="ECO:0007669"/>
    <property type="project" value="UniProtKB-SubCell"/>
</dbReference>
<keyword evidence="4 6" id="KW-1133">Transmembrane helix</keyword>
<evidence type="ECO:0000256" key="2">
    <source>
        <dbReference type="ARBA" id="ARBA00022475"/>
    </source>
</evidence>
<comment type="subcellular location">
    <subcellularLocation>
        <location evidence="1">Cell membrane</location>
        <topology evidence="1">Multi-pass membrane protein</topology>
    </subcellularLocation>
</comment>
<dbReference type="GO" id="GO:0033228">
    <property type="term" value="P:cysteine export across plasma membrane"/>
    <property type="evidence" value="ECO:0007669"/>
    <property type="project" value="TreeGrafter"/>
</dbReference>
<dbReference type="PANTHER" id="PTHR30086">
    <property type="entry name" value="ARGININE EXPORTER PROTEIN ARGO"/>
    <property type="match status" value="1"/>
</dbReference>
<evidence type="ECO:0000256" key="4">
    <source>
        <dbReference type="ARBA" id="ARBA00022989"/>
    </source>
</evidence>
<comment type="caution">
    <text evidence="7">The sequence shown here is derived from an EMBL/GenBank/DDBJ whole genome shotgun (WGS) entry which is preliminary data.</text>
</comment>
<dbReference type="PANTHER" id="PTHR30086:SF20">
    <property type="entry name" value="ARGININE EXPORTER PROTEIN ARGO-RELATED"/>
    <property type="match status" value="1"/>
</dbReference>
<feature type="transmembrane region" description="Helical" evidence="6">
    <location>
        <begin position="81"/>
        <end position="99"/>
    </location>
</feature>
<dbReference type="Proteomes" id="UP000565262">
    <property type="component" value="Unassembled WGS sequence"/>
</dbReference>
<keyword evidence="2" id="KW-1003">Cell membrane</keyword>
<feature type="transmembrane region" description="Helical" evidence="6">
    <location>
        <begin position="53"/>
        <end position="75"/>
    </location>
</feature>
<evidence type="ECO:0000256" key="1">
    <source>
        <dbReference type="ARBA" id="ARBA00004651"/>
    </source>
</evidence>
<gene>
    <name evidence="7" type="ORF">H4O21_22140</name>
</gene>
<dbReference type="Pfam" id="PF01810">
    <property type="entry name" value="LysE"/>
    <property type="match status" value="1"/>
</dbReference>
<sequence length="209" mass="22936">MESSTEHLNILSLSSFYLPLALFVLSTAGTPGPNNIILTATGARFGYRRTLPAIYGIILGMASQIILVAAGLGVLFQQWPVLHQMLKIAGAGYLIWLAWKILHSRGMAEADKEEQPITLIEAALFQYLNPKAWVMSLSMVSAFSVAGEDYWYSVTQIVLVAFCVMNLTQNAWAGFGSAIGRFLSQEKARHRFNKAMASLTAASVWFVIS</sequence>
<dbReference type="AlphaFoldDB" id="A0A839IYY1"/>
<evidence type="ECO:0000313" key="8">
    <source>
        <dbReference type="Proteomes" id="UP000565262"/>
    </source>
</evidence>
<dbReference type="GO" id="GO:0015171">
    <property type="term" value="F:amino acid transmembrane transporter activity"/>
    <property type="evidence" value="ECO:0007669"/>
    <property type="project" value="TreeGrafter"/>
</dbReference>
<keyword evidence="3 6" id="KW-0812">Transmembrane</keyword>
<keyword evidence="5 6" id="KW-0472">Membrane</keyword>
<dbReference type="EMBL" id="JACJFM010000050">
    <property type="protein sequence ID" value="MBB1489316.1"/>
    <property type="molecule type" value="Genomic_DNA"/>
</dbReference>